<dbReference type="KEGG" id="caml:H6X83_14265"/>
<dbReference type="SUPFAM" id="SSF55315">
    <property type="entry name" value="L30e-like"/>
    <property type="match status" value="1"/>
</dbReference>
<dbReference type="RefSeq" id="WP_212507121.1">
    <property type="nucleotide sequence ID" value="NZ_CP060696.1"/>
</dbReference>
<gene>
    <name evidence="2" type="ORF">H6X83_14265</name>
</gene>
<protein>
    <submittedName>
        <fullName evidence="2">Ribosomal L7Ae/L30e/S12e/Gadd45 family protein</fullName>
    </submittedName>
</protein>
<dbReference type="Proteomes" id="UP000516046">
    <property type="component" value="Chromosome"/>
</dbReference>
<accession>A0A7G9WH94</accession>
<evidence type="ECO:0000259" key="1">
    <source>
        <dbReference type="Pfam" id="PF01248"/>
    </source>
</evidence>
<dbReference type="InterPro" id="IPR029064">
    <property type="entry name" value="Ribosomal_eL30-like_sf"/>
</dbReference>
<reference evidence="2 3" key="1">
    <citation type="submission" date="2020-08" db="EMBL/GenBank/DDBJ databases">
        <authorList>
            <person name="Ren C."/>
            <person name="Gu Y."/>
            <person name="Xu Y."/>
        </authorList>
    </citation>
    <scope>NUCLEOTIDE SEQUENCE [LARGE SCALE GENOMIC DNA]</scope>
    <source>
        <strain evidence="2 3">LBM18003</strain>
    </source>
</reference>
<keyword evidence="3" id="KW-1185">Reference proteome</keyword>
<proteinExistence type="predicted"/>
<name>A0A7G9WH94_9FIRM</name>
<sequence length="102" mass="10940">MPNDRLLSLLGLARRAGKVQLGHDPVLESLRCGRARLVLLAADLSPHTSKGILYAAQQEDVPIYTLHQTVDDMGAALGKRAGAVAVEDAGFAKKLKTYCADR</sequence>
<dbReference type="EMBL" id="CP060696">
    <property type="protein sequence ID" value="QNO18056.1"/>
    <property type="molecule type" value="Genomic_DNA"/>
</dbReference>
<feature type="domain" description="Ribosomal protein eL8/eL30/eS12/Gadd45" evidence="1">
    <location>
        <begin position="6"/>
        <end position="95"/>
    </location>
</feature>
<dbReference type="InterPro" id="IPR004038">
    <property type="entry name" value="Ribosomal_eL8/eL30/eS12/Gad45"/>
</dbReference>
<dbReference type="Gene3D" id="3.30.1330.30">
    <property type="match status" value="1"/>
</dbReference>
<dbReference type="AlphaFoldDB" id="A0A7G9WH94"/>
<evidence type="ECO:0000313" key="3">
    <source>
        <dbReference type="Proteomes" id="UP000516046"/>
    </source>
</evidence>
<dbReference type="Pfam" id="PF01248">
    <property type="entry name" value="Ribosomal_L7Ae"/>
    <property type="match status" value="1"/>
</dbReference>
<organism evidence="2 3">
    <name type="scientific">Caproicibacterium amylolyticum</name>
    <dbReference type="NCBI Taxonomy" id="2766537"/>
    <lineage>
        <taxon>Bacteria</taxon>
        <taxon>Bacillati</taxon>
        <taxon>Bacillota</taxon>
        <taxon>Clostridia</taxon>
        <taxon>Eubacteriales</taxon>
        <taxon>Oscillospiraceae</taxon>
        <taxon>Caproicibacterium</taxon>
    </lineage>
</organism>
<evidence type="ECO:0000313" key="2">
    <source>
        <dbReference type="EMBL" id="QNO18056.1"/>
    </source>
</evidence>